<evidence type="ECO:0000313" key="1">
    <source>
        <dbReference type="EMBL" id="CCT61582.1"/>
    </source>
</evidence>
<organism evidence="1 2">
    <name type="scientific">Gibberella fujikuroi (strain CBS 195.34 / IMI 58289 / NRRL A-6831)</name>
    <name type="common">Bakanae and foot rot disease fungus</name>
    <name type="synonym">Fusarium fujikuroi</name>
    <dbReference type="NCBI Taxonomy" id="1279085"/>
    <lineage>
        <taxon>Eukaryota</taxon>
        <taxon>Fungi</taxon>
        <taxon>Dikarya</taxon>
        <taxon>Ascomycota</taxon>
        <taxon>Pezizomycotina</taxon>
        <taxon>Sordariomycetes</taxon>
        <taxon>Hypocreomycetidae</taxon>
        <taxon>Hypocreales</taxon>
        <taxon>Nectriaceae</taxon>
        <taxon>Fusarium</taxon>
        <taxon>Fusarium fujikuroi species complex</taxon>
    </lineage>
</organism>
<keyword evidence="2" id="KW-1185">Reference proteome</keyword>
<reference evidence="2" key="1">
    <citation type="journal article" date="2013" name="PLoS Pathog.">
        <title>Deciphering the cryptic genome: genome-wide analyses of the rice pathogen Fusarium fujikuroi reveal complex regulation of secondary metabolism and novel metabolites.</title>
        <authorList>
            <person name="Wiemann P."/>
            <person name="Sieber C.M."/>
            <person name="von Bargen K.W."/>
            <person name="Studt L."/>
            <person name="Niehaus E.M."/>
            <person name="Espino J.J."/>
            <person name="Huss K."/>
            <person name="Michielse C.B."/>
            <person name="Albermann S."/>
            <person name="Wagner D."/>
            <person name="Bergner S.V."/>
            <person name="Connolly L.R."/>
            <person name="Fischer A."/>
            <person name="Reuter G."/>
            <person name="Kleigrewe K."/>
            <person name="Bald T."/>
            <person name="Wingfield B.D."/>
            <person name="Ophir R."/>
            <person name="Freeman S."/>
            <person name="Hippler M."/>
            <person name="Smith K.M."/>
            <person name="Brown D.W."/>
            <person name="Proctor R.H."/>
            <person name="Munsterkotter M."/>
            <person name="Freitag M."/>
            <person name="Humpf H.U."/>
            <person name="Guldener U."/>
            <person name="Tudzynski B."/>
        </authorList>
    </citation>
    <scope>NUCLEOTIDE SEQUENCE [LARGE SCALE GENOMIC DNA]</scope>
    <source>
        <strain evidence="2">CBS 195.34 / IMI 58289 / NRRL A-6831</strain>
    </source>
</reference>
<dbReference type="EMBL" id="HF679023">
    <property type="protein sequence ID" value="CCT61582.1"/>
    <property type="molecule type" value="Genomic_DNA"/>
</dbReference>
<dbReference type="RefSeq" id="XP_023423663.1">
    <property type="nucleotide sequence ID" value="XM_023573195.1"/>
</dbReference>
<dbReference type="HOGENOM" id="CLU_1441154_0_0_1"/>
<dbReference type="Proteomes" id="UP000016800">
    <property type="component" value="Chromosome I"/>
</dbReference>
<dbReference type="VEuPathDB" id="FungiDB:FFUJ_01933"/>
<evidence type="ECO:0000313" key="2">
    <source>
        <dbReference type="Proteomes" id="UP000016800"/>
    </source>
</evidence>
<dbReference type="GeneID" id="35395416"/>
<dbReference type="AlphaFoldDB" id="S0DJW6"/>
<protein>
    <submittedName>
        <fullName evidence="1">Uncharacterized protein</fullName>
    </submittedName>
</protein>
<name>S0DJW6_GIBF5</name>
<sequence>MATSATPNQKLINTASVVERPQFRQRNECRFSRFKQDAILDRKSTWKAFKISALNDPSMNNRNQWWRFTREYFHSTPYQRPASYAPARAQSHRHRFVHLALGMDKRAWATVASTEAARRFQVQRPCHRTTLSLLRFIFDAHGKSLLECYNPSMPMSQLIESCSAANAASDIAHLWLSSEGKTVSGLAP</sequence>
<gene>
    <name evidence="1" type="ORF">FFUJ_01933</name>
</gene>
<proteinExistence type="predicted"/>
<accession>S0DJW6</accession>